<dbReference type="Gene3D" id="3.20.20.70">
    <property type="entry name" value="Aldolase class I"/>
    <property type="match status" value="1"/>
</dbReference>
<dbReference type="GO" id="GO:0009401">
    <property type="term" value="P:phosphoenolpyruvate-dependent sugar phosphotransferase system"/>
    <property type="evidence" value="ECO:0007669"/>
    <property type="project" value="TreeGrafter"/>
</dbReference>
<evidence type="ECO:0000313" key="3">
    <source>
        <dbReference type="Proteomes" id="UP000663937"/>
    </source>
</evidence>
<dbReference type="PANTHER" id="PTHR32502">
    <property type="entry name" value="N-ACETYLGALACTOSAMINE PERMEASE II COMPONENT-RELATED"/>
    <property type="match status" value="1"/>
</dbReference>
<accession>A0A8A4ZHA7</accession>
<dbReference type="GO" id="GO:0005886">
    <property type="term" value="C:plasma membrane"/>
    <property type="evidence" value="ECO:0007669"/>
    <property type="project" value="TreeGrafter"/>
</dbReference>
<dbReference type="Gene3D" id="1.10.400.20">
    <property type="entry name" value="putative tagatose 6-phosphate kinase domain like"/>
    <property type="match status" value="1"/>
</dbReference>
<evidence type="ECO:0000256" key="1">
    <source>
        <dbReference type="ARBA" id="ARBA00005007"/>
    </source>
</evidence>
<keyword evidence="2" id="KW-0456">Lyase</keyword>
<keyword evidence="3" id="KW-1185">Reference proteome</keyword>
<dbReference type="GO" id="GO:0005975">
    <property type="term" value="P:carbohydrate metabolic process"/>
    <property type="evidence" value="ECO:0007669"/>
    <property type="project" value="InterPro"/>
</dbReference>
<dbReference type="PANTHER" id="PTHR32502:SF2">
    <property type="entry name" value="D-TAGATOSE-1,6-BISPHOSPHATE ALDOLASE SUBUNIT KBAZ"/>
    <property type="match status" value="1"/>
</dbReference>
<dbReference type="InterPro" id="IPR013785">
    <property type="entry name" value="Aldolase_TIM"/>
</dbReference>
<dbReference type="SUPFAM" id="SSF51569">
    <property type="entry name" value="Aldolase"/>
    <property type="match status" value="1"/>
</dbReference>
<dbReference type="InterPro" id="IPR012062">
    <property type="entry name" value="GatZ/KbaZ-like"/>
</dbReference>
<dbReference type="Pfam" id="PF08013">
    <property type="entry name" value="GatZ_KbaZ-like"/>
    <property type="match status" value="1"/>
</dbReference>
<comment type="pathway">
    <text evidence="1">Carbohydrate metabolism.</text>
</comment>
<dbReference type="EMBL" id="CP071868">
    <property type="protein sequence ID" value="QTE31430.1"/>
    <property type="molecule type" value="Genomic_DNA"/>
</dbReference>
<proteinExistence type="predicted"/>
<name>A0A8A4ZHA7_9MICO</name>
<sequence length="429" mass="46677">MLLDTIHRHKAGASVGVPSVCSAHPLVLEAAVLQALQDGGSVLVEATSNQVDQFGGYTGMRPEDFRDLVYAIADRVGLPRARVVLGGDHLGPNTWRGLGAEAAMDRADGLVAAYVAAGFSKIHLDCSMACAGDSEPLTDDVVAGRAARLASIGEATALREFGVSEVLYVIGTEVPVPGGAHETIEQLAPTSDDAARVTLARHEKAFADAGLAGAWDRVVGLVVQPGVEFDHARVVDYDRERTTALQRVVDGHPNLVFEAHSTDYQTTERLAELVEDHWAILKVGPGLTFALREALFALAAIEDELVADCDRSDLVAVVERRMLADPHWWQSYYEGDDGDQRLARRYSYSDRVRYYWPDPEIHAAEVRLLSNLSATHIPLPLLSQYLPDQYARVRRGEVAVEPAALAIDRVRDVLRDYALACNPTLRSAL</sequence>
<reference evidence="2" key="1">
    <citation type="submission" date="2021-03" db="EMBL/GenBank/DDBJ databases">
        <title>Pengzhenrongella sicca gen. nov., sp. nov., a new member of suborder Micrococcineae isolated from High-Arctic tundra soil.</title>
        <authorList>
            <person name="Peng F."/>
        </authorList>
    </citation>
    <scope>NUCLEOTIDE SEQUENCE</scope>
    <source>
        <strain evidence="2">LRZ-2</strain>
    </source>
</reference>
<gene>
    <name evidence="2" type="ORF">J4E96_08905</name>
</gene>
<dbReference type="AlphaFoldDB" id="A0A8A4ZHA7"/>
<evidence type="ECO:0000313" key="2">
    <source>
        <dbReference type="EMBL" id="QTE31430.1"/>
    </source>
</evidence>
<dbReference type="Proteomes" id="UP000663937">
    <property type="component" value="Chromosome"/>
</dbReference>
<dbReference type="InterPro" id="IPR050303">
    <property type="entry name" value="GatZ_KbaZ_carbometab"/>
</dbReference>
<protein>
    <submittedName>
        <fullName evidence="2">D-tagatose-bisphosphate aldolase, class II, non-catalytic subunit</fullName>
        <ecNumber evidence="2">4.1.2.40</ecNumber>
    </submittedName>
</protein>
<dbReference type="EC" id="4.1.2.40" evidence="2"/>
<dbReference type="GO" id="GO:0009025">
    <property type="term" value="F:tagatose-bisphosphate aldolase activity"/>
    <property type="evidence" value="ECO:0007669"/>
    <property type="project" value="UniProtKB-EC"/>
</dbReference>
<dbReference type="PIRSF" id="PIRSF009264">
    <property type="entry name" value="TagBP_ald_AgaZ"/>
    <property type="match status" value="1"/>
</dbReference>
<dbReference type="NCBIfam" id="TIGR02810">
    <property type="entry name" value="agaZ_gatZ"/>
    <property type="match status" value="1"/>
</dbReference>
<organism evidence="2 3">
    <name type="scientific">Pengzhenrongella sicca</name>
    <dbReference type="NCBI Taxonomy" id="2819238"/>
    <lineage>
        <taxon>Bacteria</taxon>
        <taxon>Bacillati</taxon>
        <taxon>Actinomycetota</taxon>
        <taxon>Actinomycetes</taxon>
        <taxon>Micrococcales</taxon>
        <taxon>Pengzhenrongella</taxon>
    </lineage>
</organism>
<dbReference type="KEGG" id="psic:J4E96_08905"/>